<feature type="transmembrane region" description="Helical" evidence="5">
    <location>
        <begin position="20"/>
        <end position="44"/>
    </location>
</feature>
<dbReference type="InterPro" id="IPR020846">
    <property type="entry name" value="MFS_dom"/>
</dbReference>
<evidence type="ECO:0000259" key="6">
    <source>
        <dbReference type="PROSITE" id="PS50850"/>
    </source>
</evidence>
<evidence type="ECO:0000256" key="5">
    <source>
        <dbReference type="SAM" id="Phobius"/>
    </source>
</evidence>
<feature type="transmembrane region" description="Helical" evidence="5">
    <location>
        <begin position="458"/>
        <end position="479"/>
    </location>
</feature>
<feature type="transmembrane region" description="Helical" evidence="5">
    <location>
        <begin position="235"/>
        <end position="253"/>
    </location>
</feature>
<proteinExistence type="predicted"/>
<dbReference type="PROSITE" id="PS00216">
    <property type="entry name" value="SUGAR_TRANSPORT_1"/>
    <property type="match status" value="1"/>
</dbReference>
<dbReference type="SUPFAM" id="SSF103473">
    <property type="entry name" value="MFS general substrate transporter"/>
    <property type="match status" value="1"/>
</dbReference>
<dbReference type="PROSITE" id="PS50850">
    <property type="entry name" value="MFS"/>
    <property type="match status" value="1"/>
</dbReference>
<name>A0ABY7DI31_MYAAR</name>
<feature type="transmembrane region" description="Helical" evidence="5">
    <location>
        <begin position="374"/>
        <end position="397"/>
    </location>
</feature>
<feature type="transmembrane region" description="Helical" evidence="5">
    <location>
        <begin position="208"/>
        <end position="229"/>
    </location>
</feature>
<reference evidence="7" key="1">
    <citation type="submission" date="2022-11" db="EMBL/GenBank/DDBJ databases">
        <title>Centuries of genome instability and evolution in soft-shell clam transmissible cancer (bioRxiv).</title>
        <authorList>
            <person name="Hart S.F.M."/>
            <person name="Yonemitsu M.A."/>
            <person name="Giersch R.M."/>
            <person name="Beal B.F."/>
            <person name="Arriagada G."/>
            <person name="Davis B.W."/>
            <person name="Ostrander E.A."/>
            <person name="Goff S.P."/>
            <person name="Metzger M.J."/>
        </authorList>
    </citation>
    <scope>NUCLEOTIDE SEQUENCE</scope>
    <source>
        <strain evidence="7">MELC-2E11</strain>
        <tissue evidence="7">Siphon/mantle</tissue>
    </source>
</reference>
<evidence type="ECO:0000256" key="2">
    <source>
        <dbReference type="ARBA" id="ARBA00022692"/>
    </source>
</evidence>
<keyword evidence="8" id="KW-1185">Reference proteome</keyword>
<keyword evidence="4 5" id="KW-0472">Membrane</keyword>
<dbReference type="InterPro" id="IPR005829">
    <property type="entry name" value="Sugar_transporter_CS"/>
</dbReference>
<protein>
    <submittedName>
        <fullName evidence="7">ORCT-like protein</fullName>
    </submittedName>
</protein>
<feature type="transmembrane region" description="Helical" evidence="5">
    <location>
        <begin position="346"/>
        <end position="367"/>
    </location>
</feature>
<feature type="transmembrane region" description="Helical" evidence="5">
    <location>
        <begin position="152"/>
        <end position="169"/>
    </location>
</feature>
<gene>
    <name evidence="7" type="ORF">MAR_029050</name>
</gene>
<comment type="subcellular location">
    <subcellularLocation>
        <location evidence="1">Membrane</location>
        <topology evidence="1">Multi-pass membrane protein</topology>
    </subcellularLocation>
</comment>
<keyword evidence="2 5" id="KW-0812">Transmembrane</keyword>
<organism evidence="7 8">
    <name type="scientific">Mya arenaria</name>
    <name type="common">Soft-shell clam</name>
    <dbReference type="NCBI Taxonomy" id="6604"/>
    <lineage>
        <taxon>Eukaryota</taxon>
        <taxon>Metazoa</taxon>
        <taxon>Spiralia</taxon>
        <taxon>Lophotrochozoa</taxon>
        <taxon>Mollusca</taxon>
        <taxon>Bivalvia</taxon>
        <taxon>Autobranchia</taxon>
        <taxon>Heteroconchia</taxon>
        <taxon>Euheterodonta</taxon>
        <taxon>Imparidentia</taxon>
        <taxon>Neoheterodontei</taxon>
        <taxon>Myida</taxon>
        <taxon>Myoidea</taxon>
        <taxon>Myidae</taxon>
        <taxon>Mya</taxon>
    </lineage>
</organism>
<feature type="domain" description="Major facilitator superfamily (MFS) profile" evidence="6">
    <location>
        <begin position="20"/>
        <end position="491"/>
    </location>
</feature>
<feature type="transmembrane region" description="Helical" evidence="5">
    <location>
        <begin position="175"/>
        <end position="196"/>
    </location>
</feature>
<dbReference type="CDD" id="cd17317">
    <property type="entry name" value="MFS_SLC22"/>
    <property type="match status" value="1"/>
</dbReference>
<evidence type="ECO:0000256" key="4">
    <source>
        <dbReference type="ARBA" id="ARBA00023136"/>
    </source>
</evidence>
<evidence type="ECO:0000256" key="1">
    <source>
        <dbReference type="ARBA" id="ARBA00004141"/>
    </source>
</evidence>
<sequence length="524" mass="58091">MHFDLVYEEIGEFGPFQKYIVLVGPLTSFYAGLLFVSTFFTLAIPDHRCALPGWANDTYSIQSLAHFEAVNSSIPPADADEKYIYDQCNLRYTDADGNKRLRPCHAWVYDKSIFQSTLAADSNAQMTFFGGLLVGSLMTGVASDRYGRKRTLVISSIFYFVAALSIAWTPGFIVYLIQTFCVGFFSVGNFMPVYVLCMEFVGPSYRRIAGLIGGFHWLFGNLALGALGYGIRDWVTLQIVTASPGILFQLWFFPESPRWLFMQGRLAESEAIIRKAARWNKTSLPDGFFLKVFQTTPEPNQAQIWHLFRNRTLGLRTLIVFFNWFAVCLAYYGLTLNSGDLGGDLYVNFFLTTLMDLPASLACILLLERTGRKPLLVGGMITGGVGCLSTVFTIIYGGKDPEYETATRILALIGKFGASVGFTMAYMYSGEFFPTVVRNAGMGSSSCMARVGGILAPYIADLIVFGALSLTAGILALYLPETRGRKLPETIEQGIKFGSEEIEYSPKEAIVNQAFDGQEENTKL</sequence>
<feature type="transmembrane region" description="Helical" evidence="5">
    <location>
        <begin position="313"/>
        <end position="334"/>
    </location>
</feature>
<dbReference type="Pfam" id="PF00083">
    <property type="entry name" value="Sugar_tr"/>
    <property type="match status" value="1"/>
</dbReference>
<feature type="transmembrane region" description="Helical" evidence="5">
    <location>
        <begin position="409"/>
        <end position="428"/>
    </location>
</feature>
<dbReference type="Proteomes" id="UP001164746">
    <property type="component" value="Chromosome 2"/>
</dbReference>
<dbReference type="EMBL" id="CP111013">
    <property type="protein sequence ID" value="WAQ96360.1"/>
    <property type="molecule type" value="Genomic_DNA"/>
</dbReference>
<evidence type="ECO:0000256" key="3">
    <source>
        <dbReference type="ARBA" id="ARBA00022989"/>
    </source>
</evidence>
<evidence type="ECO:0000313" key="8">
    <source>
        <dbReference type="Proteomes" id="UP001164746"/>
    </source>
</evidence>
<accession>A0ABY7DI31</accession>
<keyword evidence="3 5" id="KW-1133">Transmembrane helix</keyword>
<dbReference type="InterPro" id="IPR036259">
    <property type="entry name" value="MFS_trans_sf"/>
</dbReference>
<dbReference type="PANTHER" id="PTHR24064">
    <property type="entry name" value="SOLUTE CARRIER FAMILY 22 MEMBER"/>
    <property type="match status" value="1"/>
</dbReference>
<dbReference type="InterPro" id="IPR005828">
    <property type="entry name" value="MFS_sugar_transport-like"/>
</dbReference>
<evidence type="ECO:0000313" key="7">
    <source>
        <dbReference type="EMBL" id="WAQ96360.1"/>
    </source>
</evidence>
<dbReference type="Gene3D" id="1.20.1250.20">
    <property type="entry name" value="MFS general substrate transporter like domains"/>
    <property type="match status" value="1"/>
</dbReference>